<dbReference type="SUPFAM" id="SSF52540">
    <property type="entry name" value="P-loop containing nucleoside triphosphate hydrolases"/>
    <property type="match status" value="1"/>
</dbReference>
<dbReference type="Pfam" id="PF03796">
    <property type="entry name" value="DnaB_C"/>
    <property type="match status" value="1"/>
</dbReference>
<accession>A0A916S2X9</accession>
<evidence type="ECO:0000259" key="1">
    <source>
        <dbReference type="PROSITE" id="PS51199"/>
    </source>
</evidence>
<organism evidence="2 3">
    <name type="scientific">Ornithinibacillus halotolerans</name>
    <dbReference type="NCBI Taxonomy" id="1274357"/>
    <lineage>
        <taxon>Bacteria</taxon>
        <taxon>Bacillati</taxon>
        <taxon>Bacillota</taxon>
        <taxon>Bacilli</taxon>
        <taxon>Bacillales</taxon>
        <taxon>Bacillaceae</taxon>
        <taxon>Ornithinibacillus</taxon>
    </lineage>
</organism>
<dbReference type="Proteomes" id="UP000613512">
    <property type="component" value="Unassembled WGS sequence"/>
</dbReference>
<dbReference type="InterPro" id="IPR027417">
    <property type="entry name" value="P-loop_NTPase"/>
</dbReference>
<protein>
    <recommendedName>
        <fullName evidence="1">SF4 helicase domain-containing protein</fullName>
    </recommendedName>
</protein>
<proteinExistence type="predicted"/>
<dbReference type="GO" id="GO:0003678">
    <property type="term" value="F:DNA helicase activity"/>
    <property type="evidence" value="ECO:0007669"/>
    <property type="project" value="InterPro"/>
</dbReference>
<dbReference type="InterPro" id="IPR007694">
    <property type="entry name" value="DNA_helicase_DnaB-like_C"/>
</dbReference>
<reference evidence="2" key="1">
    <citation type="journal article" date="2014" name="Int. J. Syst. Evol. Microbiol.">
        <title>Complete genome sequence of Corynebacterium casei LMG S-19264T (=DSM 44701T), isolated from a smear-ripened cheese.</title>
        <authorList>
            <consortium name="US DOE Joint Genome Institute (JGI-PGF)"/>
            <person name="Walter F."/>
            <person name="Albersmeier A."/>
            <person name="Kalinowski J."/>
            <person name="Ruckert C."/>
        </authorList>
    </citation>
    <scope>NUCLEOTIDE SEQUENCE</scope>
    <source>
        <strain evidence="2">CGMCC 1.12408</strain>
    </source>
</reference>
<dbReference type="PROSITE" id="PS51199">
    <property type="entry name" value="SF4_HELICASE"/>
    <property type="match status" value="1"/>
</dbReference>
<dbReference type="PANTHER" id="PTHR30153">
    <property type="entry name" value="REPLICATIVE DNA HELICASE DNAB"/>
    <property type="match status" value="1"/>
</dbReference>
<dbReference type="GO" id="GO:0005829">
    <property type="term" value="C:cytosol"/>
    <property type="evidence" value="ECO:0007669"/>
    <property type="project" value="TreeGrafter"/>
</dbReference>
<dbReference type="GO" id="GO:0006260">
    <property type="term" value="P:DNA replication"/>
    <property type="evidence" value="ECO:0007669"/>
    <property type="project" value="InterPro"/>
</dbReference>
<dbReference type="EMBL" id="BMEY01000012">
    <property type="protein sequence ID" value="GGA80330.1"/>
    <property type="molecule type" value="Genomic_DNA"/>
</dbReference>
<gene>
    <name evidence="2" type="ORF">GCM10008025_24660</name>
</gene>
<dbReference type="Gene3D" id="3.40.50.300">
    <property type="entry name" value="P-loop containing nucleotide triphosphate hydrolases"/>
    <property type="match status" value="1"/>
</dbReference>
<reference evidence="2" key="2">
    <citation type="submission" date="2020-09" db="EMBL/GenBank/DDBJ databases">
        <authorList>
            <person name="Sun Q."/>
            <person name="Zhou Y."/>
        </authorList>
    </citation>
    <scope>NUCLEOTIDE SEQUENCE</scope>
    <source>
        <strain evidence="2">CGMCC 1.12408</strain>
    </source>
</reference>
<comment type="caution">
    <text evidence="2">The sequence shown here is derived from an EMBL/GenBank/DDBJ whole genome shotgun (WGS) entry which is preliminary data.</text>
</comment>
<sequence>MLQRIISSEAEISSLKWKGKPLSGKDYERAYRAIGEISNWNLEISDETKLTIKDICSTIRKFVTENDNENHLVLIDNLQFITPVFRRRRDLEIAEMTKELKFLAMELNIPIILVSQLTRDVETRRDKRPQMFDLRDSGSIEQDADVVVFLHQEKFDIHSTEEKSRIEVIIGKQRNGPTGTLELEFHKEYGRFVG</sequence>
<evidence type="ECO:0000313" key="3">
    <source>
        <dbReference type="Proteomes" id="UP000613512"/>
    </source>
</evidence>
<keyword evidence="3" id="KW-1185">Reference proteome</keyword>
<evidence type="ECO:0000313" key="2">
    <source>
        <dbReference type="EMBL" id="GGA80330.1"/>
    </source>
</evidence>
<feature type="domain" description="SF4 helicase" evidence="1">
    <location>
        <begin position="1"/>
        <end position="194"/>
    </location>
</feature>
<dbReference type="AlphaFoldDB" id="A0A916S2X9"/>
<dbReference type="PANTHER" id="PTHR30153:SF2">
    <property type="entry name" value="REPLICATIVE DNA HELICASE"/>
    <property type="match status" value="1"/>
</dbReference>
<name>A0A916S2X9_9BACI</name>
<dbReference type="GO" id="GO:0005524">
    <property type="term" value="F:ATP binding"/>
    <property type="evidence" value="ECO:0007669"/>
    <property type="project" value="InterPro"/>
</dbReference>